<feature type="compositionally biased region" description="Polar residues" evidence="1">
    <location>
        <begin position="124"/>
        <end position="149"/>
    </location>
</feature>
<name>A0A5M6C1B2_9TREE</name>
<feature type="region of interest" description="Disordered" evidence="1">
    <location>
        <begin position="1"/>
        <end position="79"/>
    </location>
</feature>
<feature type="region of interest" description="Disordered" evidence="1">
    <location>
        <begin position="124"/>
        <end position="153"/>
    </location>
</feature>
<dbReference type="GeneID" id="43589496"/>
<reference evidence="3" key="2">
    <citation type="submission" date="2024-01" db="EMBL/GenBank/DDBJ databases">
        <title>Comparative genomics of Cryptococcus and Kwoniella reveals pathogenesis evolution and contrasting modes of karyotype evolution via chromosome fusion or intercentromeric recombination.</title>
        <authorList>
            <person name="Coelho M.A."/>
            <person name="David-Palma M."/>
            <person name="Shea T."/>
            <person name="Bowers K."/>
            <person name="McGinley-Smith S."/>
            <person name="Mohammad A.W."/>
            <person name="Gnirke A."/>
            <person name="Yurkov A.M."/>
            <person name="Nowrousian M."/>
            <person name="Sun S."/>
            <person name="Cuomo C.A."/>
            <person name="Heitman J."/>
        </authorList>
    </citation>
    <scope>NUCLEOTIDE SEQUENCE</scope>
    <source>
        <strain evidence="3">CBS 12478</strain>
    </source>
</reference>
<reference evidence="3" key="1">
    <citation type="submission" date="2017-08" db="EMBL/GenBank/DDBJ databases">
        <authorList>
            <person name="Cuomo C."/>
            <person name="Billmyre B."/>
            <person name="Heitman J."/>
        </authorList>
    </citation>
    <scope>NUCLEOTIDE SEQUENCE</scope>
    <source>
        <strain evidence="3">CBS 12478</strain>
    </source>
</reference>
<feature type="compositionally biased region" description="Basic and acidic residues" evidence="1">
    <location>
        <begin position="1"/>
        <end position="11"/>
    </location>
</feature>
<dbReference type="OrthoDB" id="5570013at2759"/>
<evidence type="ECO:0000256" key="2">
    <source>
        <dbReference type="SAM" id="Phobius"/>
    </source>
</evidence>
<proteinExistence type="predicted"/>
<keyword evidence="4" id="KW-1185">Reference proteome</keyword>
<evidence type="ECO:0000256" key="1">
    <source>
        <dbReference type="SAM" id="MobiDB-lite"/>
    </source>
</evidence>
<dbReference type="KEGG" id="ksn:43589496"/>
<feature type="compositionally biased region" description="Low complexity" evidence="1">
    <location>
        <begin position="15"/>
        <end position="30"/>
    </location>
</feature>
<protein>
    <submittedName>
        <fullName evidence="3">Uncharacterized protein</fullName>
    </submittedName>
</protein>
<feature type="region of interest" description="Disordered" evidence="1">
    <location>
        <begin position="499"/>
        <end position="520"/>
    </location>
</feature>
<dbReference type="RefSeq" id="XP_031860313.1">
    <property type="nucleotide sequence ID" value="XM_032005352.1"/>
</dbReference>
<keyword evidence="2" id="KW-0472">Membrane</keyword>
<dbReference type="AlphaFoldDB" id="A0A5M6C1B2"/>
<gene>
    <name evidence="3" type="ORF">CI109_104403</name>
</gene>
<evidence type="ECO:0000313" key="4">
    <source>
        <dbReference type="Proteomes" id="UP000322225"/>
    </source>
</evidence>
<accession>A0A5M6C1B2</accession>
<feature type="transmembrane region" description="Helical" evidence="2">
    <location>
        <begin position="177"/>
        <end position="199"/>
    </location>
</feature>
<dbReference type="EMBL" id="CP144057">
    <property type="protein sequence ID" value="WWD19931.1"/>
    <property type="molecule type" value="Genomic_DNA"/>
</dbReference>
<keyword evidence="2" id="KW-0812">Transmembrane</keyword>
<sequence length="700" mass="75415">MIIPPDPEKDPNIFSPSSSTPSLLNPPSESAYDVDWEDESLPPYERRQRRSRISSSHEGDVFSDENALPRRTSSSPPRLRTLDSVYQHRSHHRASSSSTGSLTPTGILPIHTSSIQDVHPQNISPTTTLNSPHHASTSKIWEGSSSSQDGKSRKRICGILPPLSAESQKRWLKWRRWVQAVMVLVLIGVGLAIGLLVGLEKAAASRRGPGPMPPWMDNEPGGKKAVLWGIGSSANMTYDADRDGPKTSEANLTTCNIFTPFNFSSSPFSTLFTPFPATTLSLASFSFPIVNGTPPSNMFINAHGLGSSGTITFIGTGGAEHLLTSGKEDQILIDVIVRYSGQQKLDDIMQVCQMTRGDGGVGVGLYTPIETDGKVANIYAINPTSITTSHIVIRLPPSAYRSSSAPIYFPSFSFNLDRMSVRFGHTENVAEFGNLLVQTGNGGTNVGYVAAKNATVLARNSYVAGRWNISESLRVNVTDGAIAADVILFDPSTPDHSSAIEPTTDFNNLRRSPHRWTPPPTTDAVAVPNNTATSNSSVHIITTGFFTTEGAVDVRYLRHPPSVALRTITATLQGNVGVHVHPNYVGPFIARTMWGELVIPSPGQIPNLDPKGKERLREVGFGTIEVDPSSNFASIGVNTTMLESSRDTISGVAYWADVGPDGKKVGYESVAQVQEGEEGNENELIVLGAWGDVEVTFDGA</sequence>
<dbReference type="Proteomes" id="UP000322225">
    <property type="component" value="Chromosome 7"/>
</dbReference>
<organism evidence="3 4">
    <name type="scientific">Kwoniella shandongensis</name>
    <dbReference type="NCBI Taxonomy" id="1734106"/>
    <lineage>
        <taxon>Eukaryota</taxon>
        <taxon>Fungi</taxon>
        <taxon>Dikarya</taxon>
        <taxon>Basidiomycota</taxon>
        <taxon>Agaricomycotina</taxon>
        <taxon>Tremellomycetes</taxon>
        <taxon>Tremellales</taxon>
        <taxon>Cryptococcaceae</taxon>
        <taxon>Kwoniella</taxon>
    </lineage>
</organism>
<keyword evidence="2" id="KW-1133">Transmembrane helix</keyword>
<evidence type="ECO:0000313" key="3">
    <source>
        <dbReference type="EMBL" id="WWD19931.1"/>
    </source>
</evidence>
<feature type="compositionally biased region" description="Low complexity" evidence="1">
    <location>
        <begin position="69"/>
        <end position="79"/>
    </location>
</feature>
<feature type="compositionally biased region" description="Polar residues" evidence="1">
    <location>
        <begin position="499"/>
        <end position="510"/>
    </location>
</feature>